<dbReference type="GO" id="GO:0017116">
    <property type="term" value="F:single-stranded DNA helicase activity"/>
    <property type="evidence" value="ECO:0007669"/>
    <property type="project" value="TreeGrafter"/>
</dbReference>
<dbReference type="Pfam" id="PF14551">
    <property type="entry name" value="MCM_N"/>
    <property type="match status" value="1"/>
</dbReference>
<keyword evidence="15" id="KW-1185">Reference proteome</keyword>
<dbReference type="InterPro" id="IPR018525">
    <property type="entry name" value="MCM_CS"/>
</dbReference>
<dbReference type="InterPro" id="IPR041562">
    <property type="entry name" value="MCM_lid"/>
</dbReference>
<keyword evidence="10 12" id="KW-0131">Cell cycle</keyword>
<dbReference type="PANTHER" id="PTHR11630:SF42">
    <property type="entry name" value="DNA REPLICATION LICENSING FACTOR MCM5"/>
    <property type="match status" value="1"/>
</dbReference>
<dbReference type="InterPro" id="IPR027417">
    <property type="entry name" value="P-loop_NTPase"/>
</dbReference>
<keyword evidence="5 12" id="KW-0378">Hydrolase</keyword>
<dbReference type="Pfam" id="PF00493">
    <property type="entry name" value="MCM"/>
    <property type="match status" value="1"/>
</dbReference>
<dbReference type="InterPro" id="IPR008048">
    <property type="entry name" value="MCM5"/>
</dbReference>
<keyword evidence="6 12" id="KW-0347">Helicase</keyword>
<dbReference type="AlphaFoldDB" id="A0A4D9D5C6"/>
<feature type="domain" description="MCM C-terminal AAA(+) ATPase" evidence="13">
    <location>
        <begin position="348"/>
        <end position="555"/>
    </location>
</feature>
<dbReference type="OrthoDB" id="10036721at2759"/>
<proteinExistence type="inferred from homology"/>
<comment type="subcellular location">
    <subcellularLocation>
        <location evidence="1 12">Nucleus</location>
    </subcellularLocation>
</comment>
<dbReference type="InterPro" id="IPR033762">
    <property type="entry name" value="MCM_OB"/>
</dbReference>
<dbReference type="GO" id="GO:0043138">
    <property type="term" value="F:3'-5' DNA helicase activity"/>
    <property type="evidence" value="ECO:0007669"/>
    <property type="project" value="TreeGrafter"/>
</dbReference>
<dbReference type="GO" id="GO:0005634">
    <property type="term" value="C:nucleus"/>
    <property type="evidence" value="ECO:0007669"/>
    <property type="project" value="UniProtKB-SubCell"/>
</dbReference>
<evidence type="ECO:0000256" key="6">
    <source>
        <dbReference type="ARBA" id="ARBA00022806"/>
    </source>
</evidence>
<evidence type="ECO:0000313" key="15">
    <source>
        <dbReference type="Proteomes" id="UP000355283"/>
    </source>
</evidence>
<dbReference type="PANTHER" id="PTHR11630">
    <property type="entry name" value="DNA REPLICATION LICENSING FACTOR MCM FAMILY MEMBER"/>
    <property type="match status" value="1"/>
</dbReference>
<dbReference type="GO" id="GO:0005524">
    <property type="term" value="F:ATP binding"/>
    <property type="evidence" value="ECO:0007669"/>
    <property type="project" value="UniProtKB-UniRule"/>
</dbReference>
<dbReference type="SUPFAM" id="SSF50249">
    <property type="entry name" value="Nucleic acid-binding proteins"/>
    <property type="match status" value="1"/>
</dbReference>
<dbReference type="EMBL" id="SDOX01000007">
    <property type="protein sequence ID" value="TFJ86921.1"/>
    <property type="molecule type" value="Genomic_DNA"/>
</dbReference>
<comment type="subunit">
    <text evidence="12">Component of the MCM2-7 complex.</text>
</comment>
<dbReference type="SMART" id="SM00350">
    <property type="entry name" value="MCM"/>
    <property type="match status" value="1"/>
</dbReference>
<dbReference type="InterPro" id="IPR054125">
    <property type="entry name" value="MCM5_C"/>
</dbReference>
<evidence type="ECO:0000256" key="8">
    <source>
        <dbReference type="ARBA" id="ARBA00023125"/>
    </source>
</evidence>
<evidence type="ECO:0000256" key="12">
    <source>
        <dbReference type="RuleBase" id="RU368063"/>
    </source>
</evidence>
<keyword evidence="9 12" id="KW-0539">Nucleus</keyword>
<dbReference type="FunFam" id="3.40.50.300:FF:000929">
    <property type="entry name" value="DNA helicase"/>
    <property type="match status" value="1"/>
</dbReference>
<dbReference type="Pfam" id="PF17855">
    <property type="entry name" value="MCM_lid"/>
    <property type="match status" value="1"/>
</dbReference>
<evidence type="ECO:0000256" key="9">
    <source>
        <dbReference type="ARBA" id="ARBA00023242"/>
    </source>
</evidence>
<dbReference type="PROSITE" id="PS00847">
    <property type="entry name" value="MCM_1"/>
    <property type="match status" value="1"/>
</dbReference>
<dbReference type="SUPFAM" id="SSF52540">
    <property type="entry name" value="P-loop containing nucleoside triphosphate hydrolases"/>
    <property type="match status" value="1"/>
</dbReference>
<dbReference type="PRINTS" id="PR01657">
    <property type="entry name" value="MCMFAMILY"/>
</dbReference>
<dbReference type="InterPro" id="IPR027925">
    <property type="entry name" value="MCM_N"/>
</dbReference>
<organism evidence="14 15">
    <name type="scientific">Nannochloropsis salina CCMP1776</name>
    <dbReference type="NCBI Taxonomy" id="1027361"/>
    <lineage>
        <taxon>Eukaryota</taxon>
        <taxon>Sar</taxon>
        <taxon>Stramenopiles</taxon>
        <taxon>Ochrophyta</taxon>
        <taxon>Eustigmatophyceae</taxon>
        <taxon>Eustigmatales</taxon>
        <taxon>Monodopsidaceae</taxon>
        <taxon>Microchloropsis</taxon>
        <taxon>Microchloropsis salina</taxon>
    </lineage>
</organism>
<dbReference type="Pfam" id="PF21933">
    <property type="entry name" value="MCM5_C"/>
    <property type="match status" value="1"/>
</dbReference>
<evidence type="ECO:0000256" key="10">
    <source>
        <dbReference type="ARBA" id="ARBA00023306"/>
    </source>
</evidence>
<evidence type="ECO:0000256" key="2">
    <source>
        <dbReference type="ARBA" id="ARBA00008010"/>
    </source>
</evidence>
<comment type="catalytic activity">
    <reaction evidence="12">
        <text>ATP + H2O = ADP + phosphate + H(+)</text>
        <dbReference type="Rhea" id="RHEA:13065"/>
        <dbReference type="ChEBI" id="CHEBI:15377"/>
        <dbReference type="ChEBI" id="CHEBI:15378"/>
        <dbReference type="ChEBI" id="CHEBI:30616"/>
        <dbReference type="ChEBI" id="CHEBI:43474"/>
        <dbReference type="ChEBI" id="CHEBI:456216"/>
        <dbReference type="EC" id="3.6.4.12"/>
    </reaction>
</comment>
<dbReference type="GO" id="GO:0006270">
    <property type="term" value="P:DNA replication initiation"/>
    <property type="evidence" value="ECO:0007669"/>
    <property type="project" value="UniProtKB-UniRule"/>
</dbReference>
<dbReference type="Gene3D" id="2.20.28.10">
    <property type="match status" value="1"/>
</dbReference>
<evidence type="ECO:0000256" key="5">
    <source>
        <dbReference type="ARBA" id="ARBA00022801"/>
    </source>
</evidence>
<dbReference type="GO" id="GO:0003688">
    <property type="term" value="F:DNA replication origin binding"/>
    <property type="evidence" value="ECO:0007669"/>
    <property type="project" value="UniProtKB-UniRule"/>
</dbReference>
<evidence type="ECO:0000313" key="14">
    <source>
        <dbReference type="EMBL" id="TFJ86921.1"/>
    </source>
</evidence>
<dbReference type="Gene3D" id="3.30.1640.10">
    <property type="entry name" value="mini-chromosome maintenance (MCM) complex, chain A, domain 1"/>
    <property type="match status" value="1"/>
</dbReference>
<evidence type="ECO:0000256" key="3">
    <source>
        <dbReference type="ARBA" id="ARBA00022705"/>
    </source>
</evidence>
<dbReference type="Gene3D" id="3.40.50.300">
    <property type="entry name" value="P-loop containing nucleotide triphosphate hydrolases"/>
    <property type="match status" value="1"/>
</dbReference>
<evidence type="ECO:0000256" key="1">
    <source>
        <dbReference type="ARBA" id="ARBA00004123"/>
    </source>
</evidence>
<keyword evidence="4 11" id="KW-0547">Nucleotide-binding</keyword>
<sequence>MDFDSDRVTVVNTNPQYTGAAQVVDESLFEKERARNSFREFVRNFRLGSDFLYRNQLLQRYRRGQYWLEINIGHLHDYEARLLKHLQDQPAEYLPVYEKGAREALSQLLLEAPAGGGMEGREEWQEGMEGGVADIQLTLKSEQVPRPLRQLAAGNVGRLVKVSGIITGASAVRARAVAVRVQCSQCHLVKVIPAQSGFSGIQLPTYCEGDDPNAMVGEGGAEAGAGKCKSRNYVILADESVYIDQQPLKLQESPETVPTGEMPRSISLSCERYLADRVAAGTRVSIIGIFSTFSHMAARGTAASHAVKSAYIRVVGLEVEVEGAGRASTSFTPKEEELFVSMARQPDIYQKLSSSLAPSISGEYTVDIKKALACQLLSGSRKTLPDGMRLRGDINILLLGDPSTAKSQLLKFIEKVAPVGVYTSGKGSSAAGLTASVIRDSKGEFSLEGGAMVLGDGGIVCIDEFDKMRDTDRVAIHEAMEQQTISIAKAGITTVLNTRASVLAAANPIFGRYDDLKSAAENIDLMTTILSRFDLIFIVRDIRDEERDRGIARHVLGIHMNANAPAGIRVTQGAEGDIDMPTIKKFVSYCRQRCAPRLSVEAGQTLASEYVGIRDTVRRRTLESEDGNSPTVPITVRQLEALVRISESLAKMRLRAEVTQEDVREAIRLFQASTGVALAADYNGDPTRTMGFERPEQVARAEEFLKRRIPLGSTTKTSRIQEEGTGQGYSHPALVRAISLLIRRGDLMERDRGRVLKRIR</sequence>
<protein>
    <recommendedName>
        <fullName evidence="12">DNA replication licensing factor MCM5</fullName>
        <ecNumber evidence="12">3.6.4.12</ecNumber>
    </recommendedName>
</protein>
<dbReference type="PROSITE" id="PS50051">
    <property type="entry name" value="MCM_2"/>
    <property type="match status" value="1"/>
</dbReference>
<keyword evidence="8 11" id="KW-0238">DNA-binding</keyword>
<comment type="function">
    <text evidence="12">Acts as component of the MCM2-7 complex (MCM complex) which is the replicative helicase essential for 'once per cell cycle' DNA replication initiation and elongation in eukaryotic cells. The active ATPase sites in the MCM2-7 ring are formed through the interaction surfaces of two neighboring subunits such that a critical structure of a conserved arginine finger motif is provided in trans relative to the ATP-binding site of the Walker A box of the adjacent subunit. The six ATPase active sites, however, are likely to contribute differentially to the complex helicase activity.</text>
</comment>
<dbReference type="GO" id="GO:0003697">
    <property type="term" value="F:single-stranded DNA binding"/>
    <property type="evidence" value="ECO:0007669"/>
    <property type="project" value="TreeGrafter"/>
</dbReference>
<dbReference type="GO" id="GO:0016887">
    <property type="term" value="F:ATP hydrolysis activity"/>
    <property type="evidence" value="ECO:0007669"/>
    <property type="project" value="RHEA"/>
</dbReference>
<dbReference type="InterPro" id="IPR012340">
    <property type="entry name" value="NA-bd_OB-fold"/>
</dbReference>
<dbReference type="EC" id="3.6.4.12" evidence="12"/>
<gene>
    <name evidence="14" type="ORF">NSK_002009</name>
</gene>
<dbReference type="GO" id="GO:0042555">
    <property type="term" value="C:MCM complex"/>
    <property type="evidence" value="ECO:0007669"/>
    <property type="project" value="UniProtKB-UniRule"/>
</dbReference>
<keyword evidence="3 12" id="KW-0235">DNA replication</keyword>
<comment type="similarity">
    <text evidence="2 11">Belongs to the MCM family.</text>
</comment>
<accession>A0A4D9D5C6</accession>
<evidence type="ECO:0000256" key="11">
    <source>
        <dbReference type="RuleBase" id="RU004070"/>
    </source>
</evidence>
<evidence type="ECO:0000259" key="13">
    <source>
        <dbReference type="PROSITE" id="PS50051"/>
    </source>
</evidence>
<keyword evidence="7 11" id="KW-0067">ATP-binding</keyword>
<dbReference type="InterPro" id="IPR001208">
    <property type="entry name" value="MCM_dom"/>
</dbReference>
<dbReference type="InterPro" id="IPR031327">
    <property type="entry name" value="MCM"/>
</dbReference>
<dbReference type="PRINTS" id="PR01661">
    <property type="entry name" value="MCMPROTEIN5"/>
</dbReference>
<dbReference type="CDD" id="cd17756">
    <property type="entry name" value="MCM5"/>
    <property type="match status" value="1"/>
</dbReference>
<name>A0A4D9D5C6_9STRA</name>
<dbReference type="Pfam" id="PF17207">
    <property type="entry name" value="MCM_OB"/>
    <property type="match status" value="1"/>
</dbReference>
<reference evidence="14 15" key="1">
    <citation type="submission" date="2019-01" db="EMBL/GenBank/DDBJ databases">
        <title>Nuclear Genome Assembly of the Microalgal Biofuel strain Nannochloropsis salina CCMP1776.</title>
        <authorList>
            <person name="Hovde B."/>
        </authorList>
    </citation>
    <scope>NUCLEOTIDE SEQUENCE [LARGE SCALE GENOMIC DNA]</scope>
    <source>
        <strain evidence="14 15">CCMP1776</strain>
    </source>
</reference>
<comment type="caution">
    <text evidence="14">The sequence shown here is derived from an EMBL/GenBank/DDBJ whole genome shotgun (WGS) entry which is preliminary data.</text>
</comment>
<dbReference type="Proteomes" id="UP000355283">
    <property type="component" value="Unassembled WGS sequence"/>
</dbReference>
<dbReference type="GO" id="GO:0000727">
    <property type="term" value="P:double-strand break repair via break-induced replication"/>
    <property type="evidence" value="ECO:0007669"/>
    <property type="project" value="TreeGrafter"/>
</dbReference>
<evidence type="ECO:0000256" key="4">
    <source>
        <dbReference type="ARBA" id="ARBA00022741"/>
    </source>
</evidence>
<evidence type="ECO:0000256" key="7">
    <source>
        <dbReference type="ARBA" id="ARBA00022840"/>
    </source>
</evidence>
<dbReference type="Gene3D" id="2.40.50.140">
    <property type="entry name" value="Nucleic acid-binding proteins"/>
    <property type="match status" value="1"/>
</dbReference>